<keyword evidence="4" id="KW-0406">Ion transport</keyword>
<evidence type="ECO:0000256" key="7">
    <source>
        <dbReference type="ARBA" id="ARBA00023077"/>
    </source>
</evidence>
<keyword evidence="6" id="KW-0408">Iron</keyword>
<dbReference type="AlphaFoldDB" id="A0A7W6CGB1"/>
<dbReference type="Pfam" id="PF00593">
    <property type="entry name" value="TonB_dep_Rec_b-barrel"/>
    <property type="match status" value="1"/>
</dbReference>
<keyword evidence="13" id="KW-0675">Receptor</keyword>
<evidence type="ECO:0000256" key="2">
    <source>
        <dbReference type="ARBA" id="ARBA00022448"/>
    </source>
</evidence>
<dbReference type="Gene3D" id="3.55.50.30">
    <property type="match status" value="1"/>
</dbReference>
<organism evidence="13 14">
    <name type="scientific">Novosphingobium sediminicola</name>
    <dbReference type="NCBI Taxonomy" id="563162"/>
    <lineage>
        <taxon>Bacteria</taxon>
        <taxon>Pseudomonadati</taxon>
        <taxon>Pseudomonadota</taxon>
        <taxon>Alphaproteobacteria</taxon>
        <taxon>Sphingomonadales</taxon>
        <taxon>Sphingomonadaceae</taxon>
        <taxon>Novosphingobium</taxon>
    </lineage>
</organism>
<evidence type="ECO:0000256" key="9">
    <source>
        <dbReference type="ARBA" id="ARBA00023237"/>
    </source>
</evidence>
<accession>A0A7W6CGB1</accession>
<dbReference type="EMBL" id="JACIDX010000002">
    <property type="protein sequence ID" value="MBB3953798.1"/>
    <property type="molecule type" value="Genomic_DNA"/>
</dbReference>
<evidence type="ECO:0000313" key="13">
    <source>
        <dbReference type="EMBL" id="MBB3953798.1"/>
    </source>
</evidence>
<dbReference type="GO" id="GO:0006826">
    <property type="term" value="P:iron ion transport"/>
    <property type="evidence" value="ECO:0007669"/>
    <property type="project" value="UniProtKB-KW"/>
</dbReference>
<keyword evidence="5 10" id="KW-0812">Transmembrane</keyword>
<dbReference type="RefSeq" id="WP_183622723.1">
    <property type="nucleotide sequence ID" value="NZ_JACIDX010000002.1"/>
</dbReference>
<gene>
    <name evidence="13" type="ORF">GGR38_000725</name>
</gene>
<keyword evidence="2 10" id="KW-0813">Transport</keyword>
<evidence type="ECO:0000256" key="5">
    <source>
        <dbReference type="ARBA" id="ARBA00022692"/>
    </source>
</evidence>
<name>A0A7W6CGB1_9SPHN</name>
<keyword evidence="7 11" id="KW-0798">TonB box</keyword>
<evidence type="ECO:0000256" key="10">
    <source>
        <dbReference type="PROSITE-ProRule" id="PRU01360"/>
    </source>
</evidence>
<dbReference type="InterPro" id="IPR037066">
    <property type="entry name" value="Plug_dom_sf"/>
</dbReference>
<evidence type="ECO:0000256" key="3">
    <source>
        <dbReference type="ARBA" id="ARBA00022452"/>
    </source>
</evidence>
<dbReference type="SMART" id="SM00965">
    <property type="entry name" value="STN"/>
    <property type="match status" value="1"/>
</dbReference>
<dbReference type="SUPFAM" id="SSF56935">
    <property type="entry name" value="Porins"/>
    <property type="match status" value="1"/>
</dbReference>
<evidence type="ECO:0000259" key="12">
    <source>
        <dbReference type="SMART" id="SM00965"/>
    </source>
</evidence>
<evidence type="ECO:0000256" key="6">
    <source>
        <dbReference type="ARBA" id="ARBA00023004"/>
    </source>
</evidence>
<keyword evidence="9 10" id="KW-0998">Cell outer membrane</keyword>
<comment type="similarity">
    <text evidence="10 11">Belongs to the TonB-dependent receptor family.</text>
</comment>
<dbReference type="Gene3D" id="2.170.130.10">
    <property type="entry name" value="TonB-dependent receptor, plug domain"/>
    <property type="match status" value="1"/>
</dbReference>
<keyword evidence="4" id="KW-0410">Iron transport</keyword>
<comment type="subcellular location">
    <subcellularLocation>
        <location evidence="1 10">Cell outer membrane</location>
        <topology evidence="1 10">Multi-pass membrane protein</topology>
    </subcellularLocation>
</comment>
<keyword evidence="14" id="KW-1185">Reference proteome</keyword>
<evidence type="ECO:0000313" key="14">
    <source>
        <dbReference type="Proteomes" id="UP000548867"/>
    </source>
</evidence>
<dbReference type="InterPro" id="IPR000531">
    <property type="entry name" value="Beta-barrel_TonB"/>
</dbReference>
<dbReference type="Pfam" id="PF07715">
    <property type="entry name" value="Plug"/>
    <property type="match status" value="1"/>
</dbReference>
<dbReference type="PANTHER" id="PTHR47234">
    <property type="match status" value="1"/>
</dbReference>
<dbReference type="InterPro" id="IPR012910">
    <property type="entry name" value="Plug_dom"/>
</dbReference>
<dbReference type="Pfam" id="PF07660">
    <property type="entry name" value="STN"/>
    <property type="match status" value="1"/>
</dbReference>
<evidence type="ECO:0000256" key="8">
    <source>
        <dbReference type="ARBA" id="ARBA00023136"/>
    </source>
</evidence>
<dbReference type="PROSITE" id="PS52016">
    <property type="entry name" value="TONB_DEPENDENT_REC_3"/>
    <property type="match status" value="1"/>
</dbReference>
<dbReference type="InterPro" id="IPR036942">
    <property type="entry name" value="Beta-barrel_TonB_sf"/>
</dbReference>
<sequence length="1034" mass="110583">MCAAFCAATPAFAQTQTYALPAQPVETAIAAIAHRAHIQIVASQRLIRGKWARPVNGDFTVDEALARMLQDTGLTLRVIARRTYAIVPAPPTTPPLPPVETELPAHRPLHLSPPRTEPAFHRPEPMPMLSGSGIIVTGSRLIHTGSTPPTPTLILPAGEMLQAHPGGIIDALNTIPAISGSINTTSNVNTGGFNMLNLRGIGSLRGLILLDGRRIGPTQAQGQVDVDVIPQILLKRVDVVTGGASATYGSDAVSGVVNFISDTDFTGFKAEARGGISQYGDDAKAGLGAAWGARFASDKGHVEIGYEFSDNRGFLRASRPFLNNYASMVGLGTAAAPYSLAYGTTLNSASFGGLINSGPLAGLQFAQNGVLSTFQPGTPTTTAAVNIGGDGAYFQGSTAGSALTTHRSMARLDYAFSDGLKFHASAIFSAFKQSYTQQNPYFSRIAIGYNNAYLSGVQQPYQAIIAAQGAGESFQFSKLDLALPNYRYNALESYYNIDAGLEGRLGRFEWSVDGYRTLSTQTIRNNNGINLQRFWAAIDAVDAGGKTVCHAALSNPAYAGCVPLNLFGPSSEQAAAIAYISQPTMVNYRYVTNDVNASIKGRLFDLPAGPVKAVLVGEWRRLTYEVGSNAAPDDPMDCAGIEFNCLNTPYALRYMGDQNAPLPQVSQTVREIATELEVPLISGQPLIRSLSFNGAARYTHYDTSGSVGTWKLGLVWKVSDALTLRGTRSRDIRAPNLYDLFRPATISTTNYTDLHTNTSGIAIQLSQGNSDLRPEEADTLTLGGVIRPAFLPGLTLSVDYYSIQIDQAIVGIGAFQPATQAACENSGGTASVCALYIRPLPYSDTSPANYPTLLLAQTYNVASLSTQGMDIDARYEARIRDHPLTIRALITYQPTLRYNNGVAGVVDVGGAADGVGALPPIPDIKSTISLSYAPSDNWLIRLQNRYRGAMRQHGDSSLVFSTGPVRSTTYFDINVQHTINRWATAFINVQNLFNKAPAVFASTGGSTQMNYLGGFAQGDDIEGRHISFGIRTRF</sequence>
<dbReference type="GO" id="GO:0009279">
    <property type="term" value="C:cell outer membrane"/>
    <property type="evidence" value="ECO:0007669"/>
    <property type="project" value="UniProtKB-SubCell"/>
</dbReference>
<keyword evidence="8 10" id="KW-0472">Membrane</keyword>
<feature type="domain" description="Secretin/TonB short N-terminal" evidence="12">
    <location>
        <begin position="38"/>
        <end position="89"/>
    </location>
</feature>
<evidence type="ECO:0000256" key="1">
    <source>
        <dbReference type="ARBA" id="ARBA00004571"/>
    </source>
</evidence>
<dbReference type="Proteomes" id="UP000548867">
    <property type="component" value="Unassembled WGS sequence"/>
</dbReference>
<evidence type="ECO:0000256" key="11">
    <source>
        <dbReference type="RuleBase" id="RU003357"/>
    </source>
</evidence>
<dbReference type="InterPro" id="IPR039426">
    <property type="entry name" value="TonB-dep_rcpt-like"/>
</dbReference>
<dbReference type="InterPro" id="IPR011662">
    <property type="entry name" value="Secretin/TonB_short_N"/>
</dbReference>
<dbReference type="PANTHER" id="PTHR47234:SF3">
    <property type="entry name" value="SECRETIN_TONB SHORT N-TERMINAL DOMAIN-CONTAINING PROTEIN"/>
    <property type="match status" value="1"/>
</dbReference>
<proteinExistence type="inferred from homology"/>
<keyword evidence="3 10" id="KW-1134">Transmembrane beta strand</keyword>
<protein>
    <submittedName>
        <fullName evidence="13">Outer membrane receptor protein involved in Fe transport</fullName>
    </submittedName>
</protein>
<reference evidence="13 14" key="1">
    <citation type="submission" date="2020-08" db="EMBL/GenBank/DDBJ databases">
        <title>Genomic Encyclopedia of Type Strains, Phase IV (KMG-IV): sequencing the most valuable type-strain genomes for metagenomic binning, comparative biology and taxonomic classification.</title>
        <authorList>
            <person name="Goeker M."/>
        </authorList>
    </citation>
    <scope>NUCLEOTIDE SEQUENCE [LARGE SCALE GENOMIC DNA]</scope>
    <source>
        <strain evidence="13 14">DSM 27057</strain>
    </source>
</reference>
<evidence type="ECO:0000256" key="4">
    <source>
        <dbReference type="ARBA" id="ARBA00022496"/>
    </source>
</evidence>
<dbReference type="Gene3D" id="2.40.170.20">
    <property type="entry name" value="TonB-dependent receptor, beta-barrel domain"/>
    <property type="match status" value="1"/>
</dbReference>
<comment type="caution">
    <text evidence="13">The sequence shown here is derived from an EMBL/GenBank/DDBJ whole genome shotgun (WGS) entry which is preliminary data.</text>
</comment>